<organism evidence="4 5">
    <name type="scientific">Candidatus Pantoea varia</name>
    <dbReference type="NCBI Taxonomy" id="1881036"/>
    <lineage>
        <taxon>Bacteria</taxon>
        <taxon>Pseudomonadati</taxon>
        <taxon>Pseudomonadota</taxon>
        <taxon>Gammaproteobacteria</taxon>
        <taxon>Enterobacterales</taxon>
        <taxon>Erwiniaceae</taxon>
        <taxon>Pantoea</taxon>
    </lineage>
</organism>
<dbReference type="InterPro" id="IPR036388">
    <property type="entry name" value="WH-like_DNA-bd_sf"/>
</dbReference>
<dbReference type="PANTHER" id="PTHR33795:SF1">
    <property type="entry name" value="INSERTION ELEMENT IS150 PROTEIN INSJ"/>
    <property type="match status" value="1"/>
</dbReference>
<dbReference type="Pfam" id="PF13518">
    <property type="entry name" value="HTH_28"/>
    <property type="match status" value="2"/>
</dbReference>
<name>A0A1I5EI62_9GAMM</name>
<accession>A0A1I5EI62</accession>
<evidence type="ECO:0000313" key="4">
    <source>
        <dbReference type="EMBL" id="SFO11168.1"/>
    </source>
</evidence>
<feature type="domain" description="Insertion element IS150 protein InsJ-like helix-turn-helix" evidence="3">
    <location>
        <begin position="11"/>
        <end position="54"/>
    </location>
</feature>
<dbReference type="InterPro" id="IPR052057">
    <property type="entry name" value="IS150/IS1296_orfA-like"/>
</dbReference>
<dbReference type="SUPFAM" id="SSF48295">
    <property type="entry name" value="TrpR-like"/>
    <property type="match status" value="2"/>
</dbReference>
<dbReference type="PANTHER" id="PTHR33795">
    <property type="entry name" value="INSERTION ELEMENT IS150 PROTEIN INSJ"/>
    <property type="match status" value="1"/>
</dbReference>
<dbReference type="AlphaFoldDB" id="A0A1I5EI62"/>
<dbReference type="OrthoDB" id="6107334at2"/>
<reference evidence="5" key="1">
    <citation type="submission" date="2016-10" db="EMBL/GenBank/DDBJ databases">
        <authorList>
            <person name="Varghese N."/>
            <person name="Submissions S."/>
        </authorList>
    </citation>
    <scope>NUCLEOTIDE SEQUENCE [LARGE SCALE GENOMIC DNA]</scope>
    <source>
        <strain evidence="5">OV426</strain>
    </source>
</reference>
<feature type="domain" description="Insertion element IS150 protein InsJ-like helix-turn-helix" evidence="3">
    <location>
        <begin position="65"/>
        <end position="119"/>
    </location>
</feature>
<dbReference type="RefSeq" id="WP_090964884.1">
    <property type="nucleotide sequence ID" value="NZ_FOVG01000003.1"/>
</dbReference>
<dbReference type="InterPro" id="IPR010921">
    <property type="entry name" value="Trp_repressor/repl_initiator"/>
</dbReference>
<protein>
    <submittedName>
        <fullName evidence="4">Transposase</fullName>
    </submittedName>
</protein>
<sequence length="182" mass="20434">MSSPKFPLELRLAVVTHYLNSRDGYRETANRFGVGRTTVRRWVSAWQQHGIDGLTWKTGDYTPEFRLKVVRAVINDNLSLRDATAQFNLPIESTVYQWVKRFQASGAGALSGLKRGRPKKPEPMHKDITSPPAPRDNSPDAQAELRYLRAEIAWLKRAEGLDSVSFSTEKPLSFRSCAGSSA</sequence>
<dbReference type="EMBL" id="FOVG01000003">
    <property type="protein sequence ID" value="SFO11168.1"/>
    <property type="molecule type" value="Genomic_DNA"/>
</dbReference>
<feature type="region of interest" description="Disordered" evidence="2">
    <location>
        <begin position="110"/>
        <end position="142"/>
    </location>
</feature>
<evidence type="ECO:0000259" key="3">
    <source>
        <dbReference type="Pfam" id="PF13518"/>
    </source>
</evidence>
<feature type="compositionally biased region" description="Basic and acidic residues" evidence="2">
    <location>
        <begin position="119"/>
        <end position="128"/>
    </location>
</feature>
<evidence type="ECO:0000256" key="2">
    <source>
        <dbReference type="SAM" id="MobiDB-lite"/>
    </source>
</evidence>
<dbReference type="Gene3D" id="1.10.10.10">
    <property type="entry name" value="Winged helix-like DNA-binding domain superfamily/Winged helix DNA-binding domain"/>
    <property type="match status" value="2"/>
</dbReference>
<comment type="similarity">
    <text evidence="1">Belongs to the IS150/IS1296 orfA family.</text>
</comment>
<evidence type="ECO:0000313" key="5">
    <source>
        <dbReference type="Proteomes" id="UP000198968"/>
    </source>
</evidence>
<gene>
    <name evidence="4" type="ORF">SAMN05428971_2949</name>
</gene>
<dbReference type="InterPro" id="IPR055247">
    <property type="entry name" value="InsJ-like_HTH"/>
</dbReference>
<proteinExistence type="inferred from homology"/>
<evidence type="ECO:0000256" key="1">
    <source>
        <dbReference type="ARBA" id="ARBA00038232"/>
    </source>
</evidence>
<dbReference type="Proteomes" id="UP000198968">
    <property type="component" value="Unassembled WGS sequence"/>
</dbReference>
<keyword evidence="5" id="KW-1185">Reference proteome</keyword>
<dbReference type="GO" id="GO:0043565">
    <property type="term" value="F:sequence-specific DNA binding"/>
    <property type="evidence" value="ECO:0007669"/>
    <property type="project" value="InterPro"/>
</dbReference>